<dbReference type="GO" id="GO:0005886">
    <property type="term" value="C:plasma membrane"/>
    <property type="evidence" value="ECO:0007669"/>
    <property type="project" value="TreeGrafter"/>
</dbReference>
<keyword evidence="4" id="KW-0472">Membrane</keyword>
<evidence type="ECO:0000256" key="4">
    <source>
        <dbReference type="ARBA" id="ARBA00023136"/>
    </source>
</evidence>
<dbReference type="AlphaFoldDB" id="K1S6F1"/>
<dbReference type="InterPro" id="IPR000276">
    <property type="entry name" value="GPCR_Rhodpsn"/>
</dbReference>
<feature type="domain" description="G-protein coupled receptors family 1 profile" evidence="5">
    <location>
        <begin position="26"/>
        <end position="299"/>
    </location>
</feature>
<dbReference type="InterPro" id="IPR017452">
    <property type="entry name" value="GPCR_Rhodpsn_7TM"/>
</dbReference>
<keyword evidence="2" id="KW-0812">Transmembrane</keyword>
<comment type="subcellular location">
    <subcellularLocation>
        <location evidence="1">Membrane</location>
    </subcellularLocation>
</comment>
<organism evidence="6">
    <name type="scientific">Magallana gigas</name>
    <name type="common">Pacific oyster</name>
    <name type="synonym">Crassostrea gigas</name>
    <dbReference type="NCBI Taxonomy" id="29159"/>
    <lineage>
        <taxon>Eukaryota</taxon>
        <taxon>Metazoa</taxon>
        <taxon>Spiralia</taxon>
        <taxon>Lophotrochozoa</taxon>
        <taxon>Mollusca</taxon>
        <taxon>Bivalvia</taxon>
        <taxon>Autobranchia</taxon>
        <taxon>Pteriomorphia</taxon>
        <taxon>Ostreida</taxon>
        <taxon>Ostreoidea</taxon>
        <taxon>Ostreidae</taxon>
        <taxon>Magallana</taxon>
    </lineage>
</organism>
<name>K1S6F1_MAGGI</name>
<dbReference type="GO" id="GO:0008528">
    <property type="term" value="F:G protein-coupled peptide receptor activity"/>
    <property type="evidence" value="ECO:0007669"/>
    <property type="project" value="InterPro"/>
</dbReference>
<evidence type="ECO:0000256" key="2">
    <source>
        <dbReference type="ARBA" id="ARBA00022692"/>
    </source>
</evidence>
<protein>
    <submittedName>
        <fullName evidence="6">FMRFamide receptor</fullName>
    </submittedName>
</protein>
<proteinExistence type="predicted"/>
<dbReference type="EMBL" id="JH815876">
    <property type="protein sequence ID" value="EKC42996.1"/>
    <property type="molecule type" value="Genomic_DNA"/>
</dbReference>
<dbReference type="Pfam" id="PF10324">
    <property type="entry name" value="7TM_GPCR_Srw"/>
    <property type="match status" value="1"/>
</dbReference>
<dbReference type="InParanoid" id="K1S6F1"/>
<evidence type="ECO:0000313" key="6">
    <source>
        <dbReference type="EMBL" id="EKC42996.1"/>
    </source>
</evidence>
<dbReference type="PANTHER" id="PTHR46273">
    <property type="entry name" value="MYOSUPPRESSIN RECEPTOR 1, ISOFORM B-RELATED"/>
    <property type="match status" value="1"/>
</dbReference>
<sequence length="320" mass="36202">MADPTLVYRRYHGYVSTIICVTGIVGNLVSLIVWNLKKSQKPTYVILSSLAIADSLCLLMFQIYVICFFMVMSPNDEETYTEVGMYIVMISFHLFIAFHMLSTWLTITMMIFRYIKIVKPTLASKACTIKRAKISIAIVTVSVFFASSANYPFYKVQKISNNVTKASSYFLEPTEFTKSHPEYPTILLWIYGVVVKIIPILTIVVLCTLIICFIQKAKRRVQDITGGVSSGDAYNQTTKMLTVIAFIYVFTELPIGIMSFISGFHGDDGHLFYFLLFSGVGDLLDLCTLINSSVNIFVYIYLSPDFRAILLDSMKCKINQ</sequence>
<reference evidence="6" key="1">
    <citation type="journal article" date="2012" name="Nature">
        <title>The oyster genome reveals stress adaptation and complexity of shell formation.</title>
        <authorList>
            <person name="Zhang G."/>
            <person name="Fang X."/>
            <person name="Guo X."/>
            <person name="Li L."/>
            <person name="Luo R."/>
            <person name="Xu F."/>
            <person name="Yang P."/>
            <person name="Zhang L."/>
            <person name="Wang X."/>
            <person name="Qi H."/>
            <person name="Xiong Z."/>
            <person name="Que H."/>
            <person name="Xie Y."/>
            <person name="Holland P.W."/>
            <person name="Paps J."/>
            <person name="Zhu Y."/>
            <person name="Wu F."/>
            <person name="Chen Y."/>
            <person name="Wang J."/>
            <person name="Peng C."/>
            <person name="Meng J."/>
            <person name="Yang L."/>
            <person name="Liu J."/>
            <person name="Wen B."/>
            <person name="Zhang N."/>
            <person name="Huang Z."/>
            <person name="Zhu Q."/>
            <person name="Feng Y."/>
            <person name="Mount A."/>
            <person name="Hedgecock D."/>
            <person name="Xu Z."/>
            <person name="Liu Y."/>
            <person name="Domazet-Loso T."/>
            <person name="Du Y."/>
            <person name="Sun X."/>
            <person name="Zhang S."/>
            <person name="Liu B."/>
            <person name="Cheng P."/>
            <person name="Jiang X."/>
            <person name="Li J."/>
            <person name="Fan D."/>
            <person name="Wang W."/>
            <person name="Fu W."/>
            <person name="Wang T."/>
            <person name="Wang B."/>
            <person name="Zhang J."/>
            <person name="Peng Z."/>
            <person name="Li Y."/>
            <person name="Li N."/>
            <person name="Wang J."/>
            <person name="Chen M."/>
            <person name="He Y."/>
            <person name="Tan F."/>
            <person name="Song X."/>
            <person name="Zheng Q."/>
            <person name="Huang R."/>
            <person name="Yang H."/>
            <person name="Du X."/>
            <person name="Chen L."/>
            <person name="Yang M."/>
            <person name="Gaffney P.M."/>
            <person name="Wang S."/>
            <person name="Luo L."/>
            <person name="She Z."/>
            <person name="Ming Y."/>
            <person name="Huang W."/>
            <person name="Zhang S."/>
            <person name="Huang B."/>
            <person name="Zhang Y."/>
            <person name="Qu T."/>
            <person name="Ni P."/>
            <person name="Miao G."/>
            <person name="Wang J."/>
            <person name="Wang Q."/>
            <person name="Steinberg C.E."/>
            <person name="Wang H."/>
            <person name="Li N."/>
            <person name="Qian L."/>
            <person name="Zhang G."/>
            <person name="Li Y."/>
            <person name="Yang H."/>
            <person name="Liu X."/>
            <person name="Wang J."/>
            <person name="Yin Y."/>
            <person name="Wang J."/>
        </authorList>
    </citation>
    <scope>NUCLEOTIDE SEQUENCE [LARGE SCALE GENOMIC DNA]</scope>
    <source>
        <strain evidence="6">05x7-T-G4-1.051#20</strain>
    </source>
</reference>
<dbReference type="InterPro" id="IPR053219">
    <property type="entry name" value="GPCR_Dmsr-1"/>
</dbReference>
<evidence type="ECO:0000256" key="1">
    <source>
        <dbReference type="ARBA" id="ARBA00004370"/>
    </source>
</evidence>
<dbReference type="PRINTS" id="PR00237">
    <property type="entry name" value="GPCRRHODOPSN"/>
</dbReference>
<dbReference type="PANTHER" id="PTHR46273:SF4">
    <property type="entry name" value="AT19640P"/>
    <property type="match status" value="1"/>
</dbReference>
<keyword evidence="6" id="KW-0675">Receptor</keyword>
<dbReference type="CDD" id="cd14978">
    <property type="entry name" value="7tmA_FMRFamide_R-like"/>
    <property type="match status" value="1"/>
</dbReference>
<evidence type="ECO:0000256" key="3">
    <source>
        <dbReference type="ARBA" id="ARBA00022989"/>
    </source>
</evidence>
<dbReference type="SUPFAM" id="SSF81321">
    <property type="entry name" value="Family A G protein-coupled receptor-like"/>
    <property type="match status" value="1"/>
</dbReference>
<dbReference type="Gene3D" id="1.20.1070.10">
    <property type="entry name" value="Rhodopsin 7-helix transmembrane proteins"/>
    <property type="match status" value="1"/>
</dbReference>
<keyword evidence="3" id="KW-1133">Transmembrane helix</keyword>
<evidence type="ECO:0000259" key="5">
    <source>
        <dbReference type="PROSITE" id="PS50262"/>
    </source>
</evidence>
<gene>
    <name evidence="6" type="ORF">CGI_10023599</name>
</gene>
<accession>K1S6F1</accession>
<dbReference type="OrthoDB" id="6110455at2759"/>
<dbReference type="HOGENOM" id="CLU_009579_24_4_1"/>
<dbReference type="InterPro" id="IPR019427">
    <property type="entry name" value="7TM_GPCR_serpentine_rcpt_Srw"/>
</dbReference>
<dbReference type="PROSITE" id="PS50262">
    <property type="entry name" value="G_PROTEIN_RECEP_F1_2"/>
    <property type="match status" value="1"/>
</dbReference>